<keyword evidence="11 15" id="KW-0406">Ion transport</keyword>
<evidence type="ECO:0000256" key="3">
    <source>
        <dbReference type="ARBA" id="ARBA00007929"/>
    </source>
</evidence>
<comment type="similarity">
    <text evidence="3 15">Belongs to the potassium channel family. Plant (TC 1.A.1.4) subfamily.</text>
</comment>
<dbReference type="Gene3D" id="2.60.120.10">
    <property type="entry name" value="Jelly Rolls"/>
    <property type="match status" value="1"/>
</dbReference>
<feature type="domain" description="Cyclic nucleotide-binding" evidence="16">
    <location>
        <begin position="389"/>
        <end position="508"/>
    </location>
</feature>
<feature type="transmembrane region" description="Helical" evidence="15">
    <location>
        <begin position="285"/>
        <end position="303"/>
    </location>
</feature>
<dbReference type="Gene3D" id="1.10.287.70">
    <property type="match status" value="1"/>
</dbReference>
<feature type="transmembrane region" description="Helical" evidence="15">
    <location>
        <begin position="110"/>
        <end position="130"/>
    </location>
</feature>
<dbReference type="Pfam" id="PF00027">
    <property type="entry name" value="cNMP_binding"/>
    <property type="match status" value="1"/>
</dbReference>
<evidence type="ECO:0000256" key="9">
    <source>
        <dbReference type="ARBA" id="ARBA00022958"/>
    </source>
</evidence>
<evidence type="ECO:0000313" key="18">
    <source>
        <dbReference type="EMBL" id="KAK7384745.1"/>
    </source>
</evidence>
<feature type="repeat" description="ANK" evidence="14">
    <location>
        <begin position="664"/>
        <end position="696"/>
    </location>
</feature>
<dbReference type="InterPro" id="IPR000595">
    <property type="entry name" value="cNMP-bd_dom"/>
</dbReference>
<keyword evidence="10 15" id="KW-1133">Transmembrane helix</keyword>
<evidence type="ECO:0000256" key="12">
    <source>
        <dbReference type="ARBA" id="ARBA00023136"/>
    </source>
</evidence>
<evidence type="ECO:0000256" key="13">
    <source>
        <dbReference type="ARBA" id="ARBA00023303"/>
    </source>
</evidence>
<evidence type="ECO:0000256" key="4">
    <source>
        <dbReference type="ARBA" id="ARBA00022448"/>
    </source>
</evidence>
<dbReference type="SUPFAM" id="SSF81324">
    <property type="entry name" value="Voltage-gated potassium channels"/>
    <property type="match status" value="1"/>
</dbReference>
<dbReference type="Pfam" id="PF12796">
    <property type="entry name" value="Ank_2"/>
    <property type="match status" value="2"/>
</dbReference>
<feature type="domain" description="KHA" evidence="17">
    <location>
        <begin position="821"/>
        <end position="884"/>
    </location>
</feature>
<dbReference type="PRINTS" id="PR01415">
    <property type="entry name" value="ANKYRIN"/>
</dbReference>
<comment type="caution">
    <text evidence="18">The sequence shown here is derived from an EMBL/GenBank/DDBJ whole genome shotgun (WGS) entry which is preliminary data.</text>
</comment>
<reference evidence="18 19" key="1">
    <citation type="submission" date="2024-01" db="EMBL/GenBank/DDBJ databases">
        <title>The genomes of 5 underutilized Papilionoideae crops provide insights into root nodulation and disease resistanc.</title>
        <authorList>
            <person name="Jiang F."/>
        </authorList>
    </citation>
    <scope>NUCLEOTIDE SEQUENCE [LARGE SCALE GENOMIC DNA]</scope>
    <source>
        <strain evidence="18">DUOXIRENSHENG_FW03</strain>
        <tissue evidence="18">Leaves</tissue>
    </source>
</reference>
<sequence>MRRKTKMFGIWGVDDDDHNKDDEDEREIEAREDGSQYSLTGILLPSLGATATINGSRRTKLGRYIIAPYNRRYRIWNKFLILLVFYTAWICPFEFGFLEKSKGALSIIDNVVNGFFAIDIVVTFFVAYLDKSTYLLVDDRKLIALRYAKSWLLLDVIATIPYEVVRSILPPSLQLYSYFNILRLWRLHRVSAMFARMEKDRNYSYFWVRCCKLTCVTLFTVHVAACFLYFLAARDNPQSTWWGLVPAAIDQNLWGKYVVSIYLSIVTLVSVGYGDLHPVNTKEMVFDILYMLFNLGLTSYLIGNMTNLVVHWTEKTKKYRDAVQSASNFAKRNRLPTRLQEQMFAHMLMKYRTNLEGLQQQEVIDSLPKAIQSSISHYLFFSLIDKVYLFHGVSNDLLFQLVTEMKAEYFPPKEDVILQNEAPTDFYIFVTGAADLIIHKNGKKQVVGEVMSGDVVGETGVLCYRPQLFTVRTKRLSQILRLNRTVFLNLTHSNVGDGTIIMNNFLEHLHESEDSLMKGILAETEMMLARGKMDLPISLLFAASRGDDILLHQLLKRGSDPNEPDKNGKTSLHIAAAKGGHHCVALLLEYGADPNIKDLDGNIPLWEAIKGGHESMMKLLVDNGADISCADVGSFACKAIEQNSLRLLQGIVQCGGDVTQSTINGMTALHAAVCEGNVEIVKFLLEQGADVDKQDDNGLTPRYLADQQCHLEIINLFQNIEHNKTIQCQTDPTIPGIPQGSKPPNQELAWFDNHQRRRISPFQNSFFGIMSTTNYGPLKPTFHFRILNFNIAFISDKKDFSIASQNSNTSKEELAARDTIRVTVNCPEKGEHAKKLLFLPNSLEELLRIGAEKFGFSPTKILTKEGAEIEDILVIRDGDHLILA</sequence>
<comment type="subunit">
    <text evidence="15">The potassium channel is composed of a homo- or heterotetrameric complex of pore-forming subunits.</text>
</comment>
<gene>
    <name evidence="18" type="ORF">VNO78_30446</name>
</gene>
<evidence type="ECO:0000256" key="14">
    <source>
        <dbReference type="PROSITE-ProRule" id="PRU00023"/>
    </source>
</evidence>
<evidence type="ECO:0000256" key="6">
    <source>
        <dbReference type="ARBA" id="ARBA00022692"/>
    </source>
</evidence>
<proteinExistence type="inferred from homology"/>
<protein>
    <recommendedName>
        <fullName evidence="15">Potassium channel</fullName>
    </recommendedName>
</protein>
<dbReference type="InterPro" id="IPR045319">
    <property type="entry name" value="KAT/AKT"/>
</dbReference>
<dbReference type="SMART" id="SM00100">
    <property type="entry name" value="cNMP"/>
    <property type="match status" value="1"/>
</dbReference>
<dbReference type="PROSITE" id="PS50297">
    <property type="entry name" value="ANK_REP_REGION"/>
    <property type="match status" value="3"/>
</dbReference>
<feature type="repeat" description="ANK" evidence="14">
    <location>
        <begin position="600"/>
        <end position="632"/>
    </location>
</feature>
<dbReference type="EMBL" id="JAYMYS010000008">
    <property type="protein sequence ID" value="KAK7384745.1"/>
    <property type="molecule type" value="Genomic_DNA"/>
</dbReference>
<keyword evidence="8 15" id="KW-0851">Voltage-gated channel</keyword>
<dbReference type="PROSITE" id="PS50042">
    <property type="entry name" value="CNMP_BINDING_3"/>
    <property type="match status" value="1"/>
</dbReference>
<keyword evidence="19" id="KW-1185">Reference proteome</keyword>
<keyword evidence="12 15" id="KW-0472">Membrane</keyword>
<organism evidence="18 19">
    <name type="scientific">Psophocarpus tetragonolobus</name>
    <name type="common">Winged bean</name>
    <name type="synonym">Dolichos tetragonolobus</name>
    <dbReference type="NCBI Taxonomy" id="3891"/>
    <lineage>
        <taxon>Eukaryota</taxon>
        <taxon>Viridiplantae</taxon>
        <taxon>Streptophyta</taxon>
        <taxon>Embryophyta</taxon>
        <taxon>Tracheophyta</taxon>
        <taxon>Spermatophyta</taxon>
        <taxon>Magnoliopsida</taxon>
        <taxon>eudicotyledons</taxon>
        <taxon>Gunneridae</taxon>
        <taxon>Pentapetalae</taxon>
        <taxon>rosids</taxon>
        <taxon>fabids</taxon>
        <taxon>Fabales</taxon>
        <taxon>Fabaceae</taxon>
        <taxon>Papilionoideae</taxon>
        <taxon>50 kb inversion clade</taxon>
        <taxon>NPAAA clade</taxon>
        <taxon>indigoferoid/millettioid clade</taxon>
        <taxon>Phaseoleae</taxon>
        <taxon>Psophocarpus</taxon>
    </lineage>
</organism>
<dbReference type="GO" id="GO:0005249">
    <property type="term" value="F:voltage-gated potassium channel activity"/>
    <property type="evidence" value="ECO:0007669"/>
    <property type="project" value="UniProtKB-UniRule"/>
</dbReference>
<evidence type="ECO:0000256" key="2">
    <source>
        <dbReference type="ARBA" id="ARBA00004413"/>
    </source>
</evidence>
<evidence type="ECO:0000256" key="7">
    <source>
        <dbReference type="ARBA" id="ARBA00022826"/>
    </source>
</evidence>
<accession>A0AAN9RWL7</accession>
<keyword evidence="9 15" id="KW-0630">Potassium</keyword>
<dbReference type="Gene3D" id="1.25.40.20">
    <property type="entry name" value="Ankyrin repeat-containing domain"/>
    <property type="match status" value="1"/>
</dbReference>
<dbReference type="SUPFAM" id="SSF51206">
    <property type="entry name" value="cAMP-binding domain-like"/>
    <property type="match status" value="1"/>
</dbReference>
<dbReference type="FunFam" id="2.60.120.10:FF:000074">
    <property type="entry name" value="Potassium channel KAT2"/>
    <property type="match status" value="1"/>
</dbReference>
<evidence type="ECO:0000256" key="11">
    <source>
        <dbReference type="ARBA" id="ARBA00023065"/>
    </source>
</evidence>
<dbReference type="PROSITE" id="PS51490">
    <property type="entry name" value="KHA"/>
    <property type="match status" value="1"/>
</dbReference>
<comment type="caution">
    <text evidence="15">Lacks conserved residue(s) required for the propagation of feature annotation.</text>
</comment>
<dbReference type="PROSITE" id="PS50088">
    <property type="entry name" value="ANK_REPEAT"/>
    <property type="match status" value="3"/>
</dbReference>
<dbReference type="PRINTS" id="PR01463">
    <property type="entry name" value="EAGCHANLFMLY"/>
</dbReference>
<feature type="transmembrane region" description="Helical" evidence="15">
    <location>
        <begin position="79"/>
        <end position="98"/>
    </location>
</feature>
<dbReference type="AlphaFoldDB" id="A0AAN9RWL7"/>
<evidence type="ECO:0000256" key="8">
    <source>
        <dbReference type="ARBA" id="ARBA00022882"/>
    </source>
</evidence>
<evidence type="ECO:0000256" key="5">
    <source>
        <dbReference type="ARBA" id="ARBA00022538"/>
    </source>
</evidence>
<evidence type="ECO:0000256" key="15">
    <source>
        <dbReference type="RuleBase" id="RU369015"/>
    </source>
</evidence>
<dbReference type="CDD" id="cd00038">
    <property type="entry name" value="CAP_ED"/>
    <property type="match status" value="1"/>
</dbReference>
<dbReference type="PANTHER" id="PTHR45743:SF22">
    <property type="entry name" value="POTASSIUM CHANNEL"/>
    <property type="match status" value="1"/>
</dbReference>
<comment type="domain">
    <text evidence="15">The KHA domain (rich in hydrophobic and acidic residues) present in the C-terminal part is likely to be important for tetramerization.</text>
</comment>
<dbReference type="SUPFAM" id="SSF48403">
    <property type="entry name" value="Ankyrin repeat"/>
    <property type="match status" value="1"/>
</dbReference>
<evidence type="ECO:0000313" key="19">
    <source>
        <dbReference type="Proteomes" id="UP001386955"/>
    </source>
</evidence>
<feature type="transmembrane region" description="Helical" evidence="15">
    <location>
        <begin position="253"/>
        <end position="273"/>
    </location>
</feature>
<dbReference type="FunFam" id="1.10.287.70:FF:000123">
    <property type="entry name" value="Potassium channel KAT3"/>
    <property type="match status" value="1"/>
</dbReference>
<keyword evidence="7 15" id="KW-0631">Potassium channel</keyword>
<keyword evidence="13 15" id="KW-0407">Ion channel</keyword>
<dbReference type="InterPro" id="IPR003938">
    <property type="entry name" value="K_chnl_volt-dep_EAG/ELK/ERG"/>
</dbReference>
<feature type="repeat" description="ANK" evidence="14">
    <location>
        <begin position="567"/>
        <end position="599"/>
    </location>
</feature>
<dbReference type="InterPro" id="IPR036770">
    <property type="entry name" value="Ankyrin_rpt-contain_sf"/>
</dbReference>
<dbReference type="InterPro" id="IPR002110">
    <property type="entry name" value="Ankyrin_rpt"/>
</dbReference>
<dbReference type="InterPro" id="IPR021789">
    <property type="entry name" value="KHA_dom"/>
</dbReference>
<comment type="subcellular location">
    <subcellularLocation>
        <location evidence="2">Cell membrane</location>
        <topology evidence="2">Peripheral membrane protein</topology>
        <orientation evidence="2">Cytoplasmic side</orientation>
    </subcellularLocation>
    <subcellularLocation>
        <location evidence="1 15">Membrane</location>
        <topology evidence="1 15">Multi-pass membrane protein</topology>
    </subcellularLocation>
</comment>
<dbReference type="Pfam" id="PF11834">
    <property type="entry name" value="KHA"/>
    <property type="match status" value="1"/>
</dbReference>
<keyword evidence="14" id="KW-0040">ANK repeat</keyword>
<evidence type="ECO:0000259" key="17">
    <source>
        <dbReference type="PROSITE" id="PS51490"/>
    </source>
</evidence>
<dbReference type="SMART" id="SM00248">
    <property type="entry name" value="ANK"/>
    <property type="match status" value="5"/>
</dbReference>
<evidence type="ECO:0000256" key="1">
    <source>
        <dbReference type="ARBA" id="ARBA00004141"/>
    </source>
</evidence>
<dbReference type="Proteomes" id="UP001386955">
    <property type="component" value="Unassembled WGS sequence"/>
</dbReference>
<feature type="transmembrane region" description="Helical" evidence="15">
    <location>
        <begin position="206"/>
        <end position="233"/>
    </location>
</feature>
<dbReference type="GO" id="GO:0005886">
    <property type="term" value="C:plasma membrane"/>
    <property type="evidence" value="ECO:0007669"/>
    <property type="project" value="UniProtKB-SubCell"/>
</dbReference>
<evidence type="ECO:0000256" key="10">
    <source>
        <dbReference type="ARBA" id="ARBA00022989"/>
    </source>
</evidence>
<dbReference type="Pfam" id="PF00520">
    <property type="entry name" value="Ion_trans"/>
    <property type="match status" value="1"/>
</dbReference>
<comment type="function">
    <text evidence="15">Potassium channel.</text>
</comment>
<evidence type="ECO:0000259" key="16">
    <source>
        <dbReference type="PROSITE" id="PS50042"/>
    </source>
</evidence>
<dbReference type="InterPro" id="IPR005821">
    <property type="entry name" value="Ion_trans_dom"/>
</dbReference>
<keyword evidence="5 15" id="KW-0633">Potassium transport</keyword>
<keyword evidence="4 15" id="KW-0813">Transport</keyword>
<keyword evidence="6 15" id="KW-0812">Transmembrane</keyword>
<dbReference type="InterPro" id="IPR018490">
    <property type="entry name" value="cNMP-bd_dom_sf"/>
</dbReference>
<name>A0AAN9RWL7_PSOTE</name>
<dbReference type="InterPro" id="IPR014710">
    <property type="entry name" value="RmlC-like_jellyroll"/>
</dbReference>
<dbReference type="PANTHER" id="PTHR45743">
    <property type="entry name" value="POTASSIUM CHANNEL AKT1"/>
    <property type="match status" value="1"/>
</dbReference>
<comment type="domain">
    <text evidence="15">The segment S4 is probably the voltage-sensor and is characterized by a series of positively charged amino acids. The pore-forming region H5 is enclosed by the transmembrane segments S5 and S6 in the Shaker-type (1P/6TM) and contains the GYGD signature motif which seems to be involved in potassium selectivity.</text>
</comment>
<dbReference type="GO" id="GO:0034702">
    <property type="term" value="C:monoatomic ion channel complex"/>
    <property type="evidence" value="ECO:0007669"/>
    <property type="project" value="UniProtKB-KW"/>
</dbReference>